<evidence type="ECO:0000313" key="2">
    <source>
        <dbReference type="EMBL" id="AVH60823.1"/>
    </source>
</evidence>
<gene>
    <name evidence="2" type="ORF">C4B68_39455</name>
</gene>
<dbReference type="Proteomes" id="UP000238413">
    <property type="component" value="Chromosome"/>
</dbReference>
<keyword evidence="3" id="KW-1185">Reference proteome</keyword>
<feature type="compositionally biased region" description="Basic and acidic residues" evidence="1">
    <location>
        <begin position="83"/>
        <end position="92"/>
    </location>
</feature>
<evidence type="ECO:0000256" key="1">
    <source>
        <dbReference type="SAM" id="MobiDB-lite"/>
    </source>
</evidence>
<name>A0ABN5ICP5_9ACTN</name>
<reference evidence="2 3" key="1">
    <citation type="submission" date="2018-02" db="EMBL/GenBank/DDBJ databases">
        <title>Complete genome sequence of Streptomyces dengpaensis, the producer of angucyclines.</title>
        <authorList>
            <person name="Yumei L."/>
        </authorList>
    </citation>
    <scope>NUCLEOTIDE SEQUENCE [LARGE SCALE GENOMIC DNA]</scope>
    <source>
        <strain evidence="2 3">XZHG99</strain>
    </source>
</reference>
<accession>A0ABN5ICP5</accession>
<organism evidence="2 3">
    <name type="scientific">Streptomyces dengpaensis</name>
    <dbReference type="NCBI Taxonomy" id="2049881"/>
    <lineage>
        <taxon>Bacteria</taxon>
        <taxon>Bacillati</taxon>
        <taxon>Actinomycetota</taxon>
        <taxon>Actinomycetes</taxon>
        <taxon>Kitasatosporales</taxon>
        <taxon>Streptomycetaceae</taxon>
        <taxon>Streptomyces</taxon>
    </lineage>
</organism>
<feature type="compositionally biased region" description="Pro residues" evidence="1">
    <location>
        <begin position="59"/>
        <end position="71"/>
    </location>
</feature>
<dbReference type="EMBL" id="CP026652">
    <property type="protein sequence ID" value="AVH60823.1"/>
    <property type="molecule type" value="Genomic_DNA"/>
</dbReference>
<evidence type="ECO:0000313" key="3">
    <source>
        <dbReference type="Proteomes" id="UP000238413"/>
    </source>
</evidence>
<protein>
    <submittedName>
        <fullName evidence="2">Uncharacterized protein</fullName>
    </submittedName>
</protein>
<feature type="region of interest" description="Disordered" evidence="1">
    <location>
        <begin position="49"/>
        <end position="92"/>
    </location>
</feature>
<feature type="compositionally biased region" description="Low complexity" evidence="1">
    <location>
        <begin position="72"/>
        <end position="81"/>
    </location>
</feature>
<sequence length="92" mass="9317">MALIPLLWIALIGLVVWAAVCLAQRPAGHTTAIAVTALVVVLAVGQPPSATANGSRPATPLPPGQPPPPPQRTTAARPTPASTDRDSDGHCC</sequence>
<proteinExistence type="predicted"/>